<protein>
    <submittedName>
        <fullName evidence="1">GNAT family N-acetyltransferase</fullName>
        <ecNumber evidence="1">2.3.1.-</ecNumber>
    </submittedName>
</protein>
<dbReference type="Proteomes" id="UP001354227">
    <property type="component" value="Unassembled WGS sequence"/>
</dbReference>
<dbReference type="InterPro" id="IPR007434">
    <property type="entry name" value="FemAB-like"/>
</dbReference>
<dbReference type="Gene3D" id="3.40.630.30">
    <property type="match status" value="1"/>
</dbReference>
<proteinExistence type="predicted"/>
<evidence type="ECO:0000313" key="1">
    <source>
        <dbReference type="EMBL" id="MEE1890349.1"/>
    </source>
</evidence>
<dbReference type="RefSeq" id="WP_330105220.1">
    <property type="nucleotide sequence ID" value="NZ_JAZDCT010000036.1"/>
</dbReference>
<keyword evidence="1" id="KW-0808">Transferase</keyword>
<dbReference type="InterPro" id="IPR016181">
    <property type="entry name" value="Acyl_CoA_acyltransferase"/>
</dbReference>
<dbReference type="EMBL" id="JAZDCT010000036">
    <property type="protein sequence ID" value="MEE1890349.1"/>
    <property type="molecule type" value="Genomic_DNA"/>
</dbReference>
<evidence type="ECO:0000313" key="2">
    <source>
        <dbReference type="Proteomes" id="UP001354227"/>
    </source>
</evidence>
<keyword evidence="2" id="KW-1185">Reference proteome</keyword>
<gene>
    <name evidence="1" type="ORF">V0R62_22030</name>
</gene>
<comment type="caution">
    <text evidence="1">The sequence shown here is derived from an EMBL/GenBank/DDBJ whole genome shotgun (WGS) entry which is preliminary data.</text>
</comment>
<organism evidence="1 2">
    <name type="scientific">Pseudomonas carassii</name>
    <dbReference type="NCBI Taxonomy" id="3115855"/>
    <lineage>
        <taxon>Bacteria</taxon>
        <taxon>Pseudomonadati</taxon>
        <taxon>Pseudomonadota</taxon>
        <taxon>Gammaproteobacteria</taxon>
        <taxon>Pseudomonadales</taxon>
        <taxon>Pseudomonadaceae</taxon>
        <taxon>Pseudomonas</taxon>
    </lineage>
</organism>
<dbReference type="Pfam" id="PF04339">
    <property type="entry name" value="FemAB_like"/>
    <property type="match status" value="1"/>
</dbReference>
<reference evidence="1" key="1">
    <citation type="submission" date="2024-01" db="EMBL/GenBank/DDBJ databases">
        <title>Unpublished Manusciprt.</title>
        <authorList>
            <person name="Duman M."/>
            <person name="Valdes E.G."/>
            <person name="Ajmi N."/>
            <person name="Altun S."/>
            <person name="Saticioglu I.B."/>
        </authorList>
    </citation>
    <scope>NUCLEOTIDE SEQUENCE</scope>
    <source>
        <strain evidence="1">137P</strain>
    </source>
</reference>
<accession>A0ABU7HGA5</accession>
<sequence length="415" mass="44678">MIDQYFIDVGWSRGVATPPAASVSDLPAAFAMATGAVEPRVWDNQLAQAHFYSSAGWLNFCRQDVQGLTGAVHVGSSQAPLAAVAVTAVTAETNPFYRWADILGSRNLPSPASSGLMLGARRGYQTHLLGQPGSSAEQRARLLLPQVRGLAADLAHGPLTVAGQGSPACIALQLGAGDVQALRASGVRSPAVLTQLDAWIEVPEGGWEGYLDSLESKARITSVRRERRQFEASGLTIVERSLKDTSEIVGRLLAQTENRYGNPVPAELLAAEFATQARLMDAQATVLLCQDEQGYVAGFSLLYHLGDTLYLRAAGFDYERLRGAYEYFNLVYYKPLEIAARLNARWMHAGIEAAEAKAARGAQLRGLWLLDLSEDSLLEGCPSQVAEANRQFLADHATPSKTILRALAPDVQACL</sequence>
<keyword evidence="1" id="KW-0012">Acyltransferase</keyword>
<dbReference type="SUPFAM" id="SSF55729">
    <property type="entry name" value="Acyl-CoA N-acyltransferases (Nat)"/>
    <property type="match status" value="1"/>
</dbReference>
<name>A0ABU7HGA5_9PSED</name>
<dbReference type="GO" id="GO:0016746">
    <property type="term" value="F:acyltransferase activity"/>
    <property type="evidence" value="ECO:0007669"/>
    <property type="project" value="UniProtKB-KW"/>
</dbReference>
<dbReference type="EC" id="2.3.1.-" evidence="1"/>